<keyword evidence="12" id="KW-1185">Reference proteome</keyword>
<dbReference type="AlphaFoldDB" id="F4P3I4"/>
<dbReference type="Pfam" id="PF13774">
    <property type="entry name" value="Longin"/>
    <property type="match status" value="1"/>
</dbReference>
<evidence type="ECO:0000259" key="9">
    <source>
        <dbReference type="PROSITE" id="PS50859"/>
    </source>
</evidence>
<comment type="subcellular location">
    <subcellularLocation>
        <location evidence="7">Endomembrane system</location>
        <topology evidence="7">Lipid-anchor</topology>
        <orientation evidence="7">Cytoplasmic side</orientation>
    </subcellularLocation>
</comment>
<dbReference type="Pfam" id="PF00957">
    <property type="entry name" value="Synaptobrevin"/>
    <property type="match status" value="1"/>
</dbReference>
<dbReference type="STRING" id="684364.F4P3I4"/>
<feature type="domain" description="Longin" evidence="9">
    <location>
        <begin position="7"/>
        <end position="125"/>
    </location>
</feature>
<dbReference type="CDD" id="cd15867">
    <property type="entry name" value="R-SNARE_YKT6"/>
    <property type="match status" value="1"/>
</dbReference>
<evidence type="ECO:0000256" key="3">
    <source>
        <dbReference type="ARBA" id="ARBA00023136"/>
    </source>
</evidence>
<dbReference type="EMBL" id="GL882884">
    <property type="protein sequence ID" value="EGF80225.1"/>
    <property type="molecule type" value="Genomic_DNA"/>
</dbReference>
<dbReference type="PANTHER" id="PTHR45806:SF1">
    <property type="entry name" value="SYNAPTOBREVIN HOMOLOG YKT6"/>
    <property type="match status" value="1"/>
</dbReference>
<dbReference type="OrthoDB" id="27923at2759"/>
<dbReference type="GO" id="GO:0005794">
    <property type="term" value="C:Golgi apparatus"/>
    <property type="evidence" value="ECO:0000318"/>
    <property type="project" value="GO_Central"/>
</dbReference>
<keyword evidence="8" id="KW-0175">Coiled coil</keyword>
<evidence type="ECO:0000313" key="12">
    <source>
        <dbReference type="Proteomes" id="UP000007241"/>
    </source>
</evidence>
<dbReference type="InParanoid" id="F4P3I4"/>
<evidence type="ECO:0000256" key="1">
    <source>
        <dbReference type="ARBA" id="ARBA00008025"/>
    </source>
</evidence>
<keyword evidence="4" id="KW-0564">Palmitate</keyword>
<keyword evidence="3" id="KW-0472">Membrane</keyword>
<dbReference type="FunCoup" id="F4P3I4">
    <property type="interactions" value="740"/>
</dbReference>
<dbReference type="InterPro" id="IPR010908">
    <property type="entry name" value="Longin_dom"/>
</dbReference>
<comment type="similarity">
    <text evidence="1">Belongs to the synaptobrevin family.</text>
</comment>
<dbReference type="GO" id="GO:0006888">
    <property type="term" value="P:endoplasmic reticulum to Golgi vesicle-mediated transport"/>
    <property type="evidence" value="ECO:0000318"/>
    <property type="project" value="GO_Central"/>
</dbReference>
<keyword evidence="6" id="KW-0636">Prenylation</keyword>
<dbReference type="GeneID" id="18236615"/>
<evidence type="ECO:0000313" key="11">
    <source>
        <dbReference type="EMBL" id="EGF80225.1"/>
    </source>
</evidence>
<keyword evidence="5" id="KW-0449">Lipoprotein</keyword>
<keyword evidence="2" id="KW-0488">Methylation</keyword>
<dbReference type="PROSITE" id="PS50892">
    <property type="entry name" value="V_SNARE"/>
    <property type="match status" value="1"/>
</dbReference>
<dbReference type="InterPro" id="IPR011012">
    <property type="entry name" value="Longin-like_dom_sf"/>
</dbReference>
<evidence type="ECO:0000256" key="7">
    <source>
        <dbReference type="ARBA" id="ARBA00046278"/>
    </source>
</evidence>
<dbReference type="SUPFAM" id="SSF58038">
    <property type="entry name" value="SNARE fusion complex"/>
    <property type="match status" value="1"/>
</dbReference>
<dbReference type="PANTHER" id="PTHR45806">
    <property type="entry name" value="SYNAPTOBREVIN HOMOLOG YKT6"/>
    <property type="match status" value="1"/>
</dbReference>
<gene>
    <name evidence="11" type="ORF">BATDEDRAFT_11757</name>
</gene>
<dbReference type="RefSeq" id="XP_006678894.1">
    <property type="nucleotide sequence ID" value="XM_006678831.1"/>
</dbReference>
<evidence type="ECO:0000256" key="4">
    <source>
        <dbReference type="ARBA" id="ARBA00023139"/>
    </source>
</evidence>
<proteinExistence type="inferred from homology"/>
<dbReference type="InterPro" id="IPR045848">
    <property type="entry name" value="R-SNARE_YKT6"/>
</dbReference>
<dbReference type="OMA" id="HYIGIIR"/>
<evidence type="ECO:0000259" key="10">
    <source>
        <dbReference type="PROSITE" id="PS50892"/>
    </source>
</evidence>
<reference evidence="11 12" key="1">
    <citation type="submission" date="2009-12" db="EMBL/GenBank/DDBJ databases">
        <title>The draft genome of Batrachochytrium dendrobatidis.</title>
        <authorList>
            <consortium name="US DOE Joint Genome Institute (JGI-PGF)"/>
            <person name="Kuo A."/>
            <person name="Salamov A."/>
            <person name="Schmutz J."/>
            <person name="Lucas S."/>
            <person name="Pitluck S."/>
            <person name="Rosenblum E."/>
            <person name="Stajich J."/>
            <person name="Eisen M."/>
            <person name="Grigoriev I.V."/>
        </authorList>
    </citation>
    <scope>NUCLEOTIDE SEQUENCE [LARGE SCALE GENOMIC DNA]</scope>
    <source>
        <strain evidence="12">JAM81 / FGSC 10211</strain>
    </source>
</reference>
<accession>F4P3I4</accession>
<sequence>MKVLSLTVCQKGSPPKLLVLEQDLSSFSFYQRGSVKEAINFFVQTIAERTAPGTRQTVQQDNYTGHVYANYEGLISVIVTDAEYPPRVAFSILARLLDEFNQKFPPSKRANLSPDKTPQVYPELRDHLVKAQDPQSADPFMRVQRELDETKIVMHKTLDSLLQRGEKLDDLVARSEQLSDQSRMFYKTAKSTNACCVRSIFPFIHYDF</sequence>
<dbReference type="PROSITE" id="PS50859">
    <property type="entry name" value="LONGIN"/>
    <property type="match status" value="1"/>
</dbReference>
<dbReference type="SUPFAM" id="SSF64356">
    <property type="entry name" value="SNARE-like"/>
    <property type="match status" value="1"/>
</dbReference>
<name>F4P3I4_BATDJ</name>
<dbReference type="Gene3D" id="1.20.5.110">
    <property type="match status" value="1"/>
</dbReference>
<evidence type="ECO:0000256" key="2">
    <source>
        <dbReference type="ARBA" id="ARBA00022481"/>
    </source>
</evidence>
<evidence type="ECO:0000256" key="6">
    <source>
        <dbReference type="ARBA" id="ARBA00023289"/>
    </source>
</evidence>
<feature type="domain" description="V-SNARE coiled-coil homology" evidence="10">
    <location>
        <begin position="139"/>
        <end position="199"/>
    </location>
</feature>
<evidence type="ECO:0000256" key="8">
    <source>
        <dbReference type="PROSITE-ProRule" id="PRU00290"/>
    </source>
</evidence>
<dbReference type="GO" id="GO:0005484">
    <property type="term" value="F:SNAP receptor activity"/>
    <property type="evidence" value="ECO:0000318"/>
    <property type="project" value="GO_Central"/>
</dbReference>
<organism evidence="11 12">
    <name type="scientific">Batrachochytrium dendrobatidis (strain JAM81 / FGSC 10211)</name>
    <name type="common">Frog chytrid fungus</name>
    <dbReference type="NCBI Taxonomy" id="684364"/>
    <lineage>
        <taxon>Eukaryota</taxon>
        <taxon>Fungi</taxon>
        <taxon>Fungi incertae sedis</taxon>
        <taxon>Chytridiomycota</taxon>
        <taxon>Chytridiomycota incertae sedis</taxon>
        <taxon>Chytridiomycetes</taxon>
        <taxon>Rhizophydiales</taxon>
        <taxon>Rhizophydiales incertae sedis</taxon>
        <taxon>Batrachochytrium</taxon>
    </lineage>
</organism>
<dbReference type="InterPro" id="IPR042855">
    <property type="entry name" value="V_SNARE_CC"/>
</dbReference>
<dbReference type="CDD" id="cd14824">
    <property type="entry name" value="Longin"/>
    <property type="match status" value="1"/>
</dbReference>
<dbReference type="HOGENOM" id="CLU_074848_0_1_1"/>
<dbReference type="SMART" id="SM01270">
    <property type="entry name" value="Longin"/>
    <property type="match status" value="1"/>
</dbReference>
<dbReference type="Proteomes" id="UP000007241">
    <property type="component" value="Unassembled WGS sequence"/>
</dbReference>
<protein>
    <submittedName>
        <fullName evidence="11">Uncharacterized protein</fullName>
    </submittedName>
</protein>
<evidence type="ECO:0000256" key="5">
    <source>
        <dbReference type="ARBA" id="ARBA00023288"/>
    </source>
</evidence>
<dbReference type="Gene3D" id="3.30.450.50">
    <property type="entry name" value="Longin domain"/>
    <property type="match status" value="1"/>
</dbReference>